<dbReference type="Pfam" id="PF13376">
    <property type="entry name" value="OmdA"/>
    <property type="match status" value="1"/>
</dbReference>
<gene>
    <name evidence="1" type="ORF">NG895_10960</name>
</gene>
<dbReference type="SUPFAM" id="SSF141694">
    <property type="entry name" value="AF2212/PG0164-like"/>
    <property type="match status" value="1"/>
</dbReference>
<reference evidence="1" key="1">
    <citation type="submission" date="2022-06" db="EMBL/GenBank/DDBJ databases">
        <title>Aeoliella straminimaris, a novel planctomycete from sediments.</title>
        <authorList>
            <person name="Vitorino I.R."/>
            <person name="Lage O.M."/>
        </authorList>
    </citation>
    <scope>NUCLEOTIDE SEQUENCE</scope>
    <source>
        <strain evidence="1">ICT_H6.2</strain>
    </source>
</reference>
<proteinExistence type="predicted"/>
<dbReference type="RefSeq" id="WP_252852527.1">
    <property type="nucleotide sequence ID" value="NZ_JAMXLR010000036.1"/>
</dbReference>
<name>A0A9X2JFU1_9BACT</name>
<sequence length="150" mass="16616">MKSKTIEVSILSDGGMCAIPVPFDPKEEFGKVRAPVKVTVNGYTFRSTIARMNGQTFIPLRKSHREAAAVSGGERVKVRITADSDERTVEVPPDLAKAIKITPGLWNCWRELSYTNQRESVESVLGAKKAETRERRIAKIVESLAGRNTD</sequence>
<organism evidence="1 2">
    <name type="scientific">Aeoliella straminimaris</name>
    <dbReference type="NCBI Taxonomy" id="2954799"/>
    <lineage>
        <taxon>Bacteria</taxon>
        <taxon>Pseudomonadati</taxon>
        <taxon>Planctomycetota</taxon>
        <taxon>Planctomycetia</taxon>
        <taxon>Pirellulales</taxon>
        <taxon>Lacipirellulaceae</taxon>
        <taxon>Aeoliella</taxon>
    </lineage>
</organism>
<accession>A0A9X2JFU1</accession>
<evidence type="ECO:0000313" key="2">
    <source>
        <dbReference type="Proteomes" id="UP001155241"/>
    </source>
</evidence>
<dbReference type="AlphaFoldDB" id="A0A9X2JFU1"/>
<dbReference type="Gene3D" id="2.40.30.100">
    <property type="entry name" value="AF2212/PG0164-like"/>
    <property type="match status" value="1"/>
</dbReference>
<protein>
    <submittedName>
        <fullName evidence="1">YdeI/OmpD-associated family protein</fullName>
    </submittedName>
</protein>
<dbReference type="EMBL" id="JAMXLR010000036">
    <property type="protein sequence ID" value="MCO6044425.1"/>
    <property type="molecule type" value="Genomic_DNA"/>
</dbReference>
<evidence type="ECO:0000313" key="1">
    <source>
        <dbReference type="EMBL" id="MCO6044425.1"/>
    </source>
</evidence>
<dbReference type="Pfam" id="PF08922">
    <property type="entry name" value="DUF1905"/>
    <property type="match status" value="1"/>
</dbReference>
<dbReference type="InterPro" id="IPR037079">
    <property type="entry name" value="AF2212/PG0164-like_sf"/>
</dbReference>
<dbReference type="Proteomes" id="UP001155241">
    <property type="component" value="Unassembled WGS sequence"/>
</dbReference>
<keyword evidence="2" id="KW-1185">Reference proteome</keyword>
<comment type="caution">
    <text evidence="1">The sequence shown here is derived from an EMBL/GenBank/DDBJ whole genome shotgun (WGS) entry which is preliminary data.</text>
</comment>
<dbReference type="InterPro" id="IPR015018">
    <property type="entry name" value="DUF1905"/>
</dbReference>